<keyword evidence="2" id="KW-0472">Membrane</keyword>
<dbReference type="InterPro" id="IPR008993">
    <property type="entry name" value="TIMP-like_OB-fold"/>
</dbReference>
<evidence type="ECO:0000313" key="4">
    <source>
        <dbReference type="EMBL" id="GAA0605089.1"/>
    </source>
</evidence>
<organism evidence="4 5">
    <name type="scientific">Sporichthya brevicatena</name>
    <dbReference type="NCBI Taxonomy" id="171442"/>
    <lineage>
        <taxon>Bacteria</taxon>
        <taxon>Bacillati</taxon>
        <taxon>Actinomycetota</taxon>
        <taxon>Actinomycetes</taxon>
        <taxon>Sporichthyales</taxon>
        <taxon>Sporichthyaceae</taxon>
        <taxon>Sporichthya</taxon>
    </lineage>
</organism>
<accession>A0ABN1G6N7</accession>
<gene>
    <name evidence="4" type="ORF">GCM10009547_03770</name>
</gene>
<feature type="signal peptide" evidence="3">
    <location>
        <begin position="1"/>
        <end position="29"/>
    </location>
</feature>
<evidence type="ECO:0000256" key="1">
    <source>
        <dbReference type="SAM" id="MobiDB-lite"/>
    </source>
</evidence>
<feature type="chain" id="PRO_5045903177" evidence="3">
    <location>
        <begin position="30"/>
        <end position="213"/>
    </location>
</feature>
<evidence type="ECO:0000256" key="3">
    <source>
        <dbReference type="SAM" id="SignalP"/>
    </source>
</evidence>
<feature type="region of interest" description="Disordered" evidence="1">
    <location>
        <begin position="153"/>
        <end position="187"/>
    </location>
</feature>
<dbReference type="EMBL" id="BAAAHE010000004">
    <property type="protein sequence ID" value="GAA0605089.1"/>
    <property type="molecule type" value="Genomic_DNA"/>
</dbReference>
<dbReference type="Gene3D" id="2.40.50.120">
    <property type="match status" value="1"/>
</dbReference>
<keyword evidence="2" id="KW-1133">Transmembrane helix</keyword>
<sequence>MRHALARLGLAVGLAAAAVPTLGVGTAHACSCAPSTDAEAFARASAVFTGTLVSRDLPNGGNRTQSSIDPAIHTFAVDRVYKGTITDPQRVVSYAEGASCGLELRGPGPFVVFAGRSTSDDRTLAAYRDLPSSFRCDGSRALAANETLPFGRGAAPAAASTSSPSSPDTPSILGPSSDAGDDEGPGTSTAVALGIAAVALIAGGIVLRTRGRR</sequence>
<reference evidence="4 5" key="1">
    <citation type="journal article" date="2019" name="Int. J. Syst. Evol. Microbiol.">
        <title>The Global Catalogue of Microorganisms (GCM) 10K type strain sequencing project: providing services to taxonomists for standard genome sequencing and annotation.</title>
        <authorList>
            <consortium name="The Broad Institute Genomics Platform"/>
            <consortium name="The Broad Institute Genome Sequencing Center for Infectious Disease"/>
            <person name="Wu L."/>
            <person name="Ma J."/>
        </authorList>
    </citation>
    <scope>NUCLEOTIDE SEQUENCE [LARGE SCALE GENOMIC DNA]</scope>
    <source>
        <strain evidence="4 5">JCM 10671</strain>
    </source>
</reference>
<evidence type="ECO:0000256" key="2">
    <source>
        <dbReference type="SAM" id="Phobius"/>
    </source>
</evidence>
<feature type="transmembrane region" description="Helical" evidence="2">
    <location>
        <begin position="190"/>
        <end position="207"/>
    </location>
</feature>
<keyword evidence="5" id="KW-1185">Reference proteome</keyword>
<dbReference type="SUPFAM" id="SSF50242">
    <property type="entry name" value="TIMP-like"/>
    <property type="match status" value="1"/>
</dbReference>
<proteinExistence type="predicted"/>
<feature type="compositionally biased region" description="Low complexity" evidence="1">
    <location>
        <begin position="154"/>
        <end position="171"/>
    </location>
</feature>
<dbReference type="Proteomes" id="UP001500957">
    <property type="component" value="Unassembled WGS sequence"/>
</dbReference>
<protein>
    <submittedName>
        <fullName evidence="4">Uncharacterized protein</fullName>
    </submittedName>
</protein>
<name>A0ABN1G6N7_9ACTN</name>
<comment type="caution">
    <text evidence="4">The sequence shown here is derived from an EMBL/GenBank/DDBJ whole genome shotgun (WGS) entry which is preliminary data.</text>
</comment>
<keyword evidence="2" id="KW-0812">Transmembrane</keyword>
<keyword evidence="3" id="KW-0732">Signal</keyword>
<evidence type="ECO:0000313" key="5">
    <source>
        <dbReference type="Proteomes" id="UP001500957"/>
    </source>
</evidence>
<dbReference type="RefSeq" id="WP_344600986.1">
    <property type="nucleotide sequence ID" value="NZ_BAAAHE010000004.1"/>
</dbReference>